<accession>X1TSP8</accession>
<gene>
    <name evidence="1" type="ORF">S12H4_34396</name>
</gene>
<protein>
    <submittedName>
        <fullName evidence="1">Uncharacterized protein</fullName>
    </submittedName>
</protein>
<organism evidence="1">
    <name type="scientific">marine sediment metagenome</name>
    <dbReference type="NCBI Taxonomy" id="412755"/>
    <lineage>
        <taxon>unclassified sequences</taxon>
        <taxon>metagenomes</taxon>
        <taxon>ecological metagenomes</taxon>
    </lineage>
</organism>
<comment type="caution">
    <text evidence="1">The sequence shown here is derived from an EMBL/GenBank/DDBJ whole genome shotgun (WGS) entry which is preliminary data.</text>
</comment>
<feature type="non-terminal residue" evidence="1">
    <location>
        <position position="1"/>
    </location>
</feature>
<evidence type="ECO:0000313" key="1">
    <source>
        <dbReference type="EMBL" id="GAI90570.1"/>
    </source>
</evidence>
<proteinExistence type="predicted"/>
<sequence length="87" mass="9739">DFVDRTEYDKFIAGTEQAFQVKFVGAECETGYYYTLQIDIPKFRYLTYPVNMGGPGPIVCGVTGKAKYDASLGYPFKITLINLEAGY</sequence>
<name>X1TSP8_9ZZZZ</name>
<dbReference type="EMBL" id="BARW01020348">
    <property type="protein sequence ID" value="GAI90570.1"/>
    <property type="molecule type" value="Genomic_DNA"/>
</dbReference>
<dbReference type="AlphaFoldDB" id="X1TSP8"/>
<reference evidence="1" key="1">
    <citation type="journal article" date="2014" name="Front. Microbiol.">
        <title>High frequency of phylogenetically diverse reductive dehalogenase-homologous genes in deep subseafloor sedimentary metagenomes.</title>
        <authorList>
            <person name="Kawai M."/>
            <person name="Futagami T."/>
            <person name="Toyoda A."/>
            <person name="Takaki Y."/>
            <person name="Nishi S."/>
            <person name="Hori S."/>
            <person name="Arai W."/>
            <person name="Tsubouchi T."/>
            <person name="Morono Y."/>
            <person name="Uchiyama I."/>
            <person name="Ito T."/>
            <person name="Fujiyama A."/>
            <person name="Inagaki F."/>
            <person name="Takami H."/>
        </authorList>
    </citation>
    <scope>NUCLEOTIDE SEQUENCE</scope>
    <source>
        <strain evidence="1">Expedition CK06-06</strain>
    </source>
</reference>